<dbReference type="Gene3D" id="1.10.150.240">
    <property type="entry name" value="Putative phosphatase, domain 2"/>
    <property type="match status" value="1"/>
</dbReference>
<evidence type="ECO:0000313" key="2">
    <source>
        <dbReference type="Proteomes" id="UP000658131"/>
    </source>
</evidence>
<dbReference type="Gene3D" id="3.40.50.1000">
    <property type="entry name" value="HAD superfamily/HAD-like"/>
    <property type="match status" value="1"/>
</dbReference>
<dbReference type="SFLD" id="SFLDG01129">
    <property type="entry name" value="C1.5:_HAD__Beta-PGM__Phosphata"/>
    <property type="match status" value="1"/>
</dbReference>
<dbReference type="InterPro" id="IPR052550">
    <property type="entry name" value="Pyrimidine_5'-ntase_YjjG"/>
</dbReference>
<dbReference type="NCBIfam" id="TIGR01549">
    <property type="entry name" value="HAD-SF-IA-v1"/>
    <property type="match status" value="1"/>
</dbReference>
<keyword evidence="2" id="KW-1185">Reference proteome</keyword>
<sequence length="248" mass="27280">MGYTTILLDADGTLLDFEAAQREAFFAAMRRMKVPAGEEMLARYDRINHMQWKRLERGEVTREAMLAERYALLFAECGLERDPQAANRAYGDALAESAPLLSGARELLEALSPVAYLAIITNGVPRSQHRRFALSGIDRYVRQVLISGEVGCEKPDPRFFRAALERCGAPDPREVLVVGDSLSADIAGAAAAGLDSCWFNPKKVPLPAGVMPTYLASDLREVAALVYRSQQRSLPFDSAEARKLSCQA</sequence>
<dbReference type="PANTHER" id="PTHR47478">
    <property type="match status" value="1"/>
</dbReference>
<evidence type="ECO:0000313" key="1">
    <source>
        <dbReference type="EMBL" id="MBC8577499.1"/>
    </source>
</evidence>
<protein>
    <submittedName>
        <fullName evidence="1">Noncanonical pyrimidine nucleotidase, YjjG family</fullName>
    </submittedName>
</protein>
<proteinExistence type="predicted"/>
<organism evidence="1 2">
    <name type="scientific">Yanshouia hominis</name>
    <dbReference type="NCBI Taxonomy" id="2763673"/>
    <lineage>
        <taxon>Bacteria</taxon>
        <taxon>Bacillati</taxon>
        <taxon>Bacillota</taxon>
        <taxon>Clostridia</taxon>
        <taxon>Eubacteriales</taxon>
        <taxon>Oscillospiraceae</taxon>
        <taxon>Yanshouia</taxon>
    </lineage>
</organism>
<dbReference type="NCBIfam" id="TIGR02254">
    <property type="entry name" value="YjjG_YfnB"/>
    <property type="match status" value="1"/>
</dbReference>
<reference evidence="1 2" key="1">
    <citation type="submission" date="2020-08" db="EMBL/GenBank/DDBJ databases">
        <title>Genome public.</title>
        <authorList>
            <person name="Liu C."/>
            <person name="Sun Q."/>
        </authorList>
    </citation>
    <scope>NUCLEOTIDE SEQUENCE [LARGE SCALE GENOMIC DNA]</scope>
    <source>
        <strain evidence="1 2">BX1</strain>
    </source>
</reference>
<dbReference type="InterPro" id="IPR006439">
    <property type="entry name" value="HAD-SF_hydro_IA"/>
</dbReference>
<dbReference type="EMBL" id="JACRTB010000034">
    <property type="protein sequence ID" value="MBC8577499.1"/>
    <property type="molecule type" value="Genomic_DNA"/>
</dbReference>
<dbReference type="Proteomes" id="UP000658131">
    <property type="component" value="Unassembled WGS sequence"/>
</dbReference>
<accession>A0ABR7NMG3</accession>
<dbReference type="PANTHER" id="PTHR47478:SF1">
    <property type="entry name" value="PYRIMIDINE 5'-NUCLEOTIDASE YJJG"/>
    <property type="match status" value="1"/>
</dbReference>
<dbReference type="SFLD" id="SFLDS00003">
    <property type="entry name" value="Haloacid_Dehalogenase"/>
    <property type="match status" value="1"/>
</dbReference>
<dbReference type="InterPro" id="IPR023198">
    <property type="entry name" value="PGP-like_dom2"/>
</dbReference>
<dbReference type="SUPFAM" id="SSF56784">
    <property type="entry name" value="HAD-like"/>
    <property type="match status" value="1"/>
</dbReference>
<dbReference type="InterPro" id="IPR011951">
    <property type="entry name" value="HAD-SF_hydro_IA_YjjG/PynA"/>
</dbReference>
<dbReference type="Pfam" id="PF00702">
    <property type="entry name" value="Hydrolase"/>
    <property type="match status" value="1"/>
</dbReference>
<name>A0ABR7NMG3_9FIRM</name>
<comment type="caution">
    <text evidence="1">The sequence shown here is derived from an EMBL/GenBank/DDBJ whole genome shotgun (WGS) entry which is preliminary data.</text>
</comment>
<dbReference type="RefSeq" id="WP_262400902.1">
    <property type="nucleotide sequence ID" value="NZ_JACRTB010000034.1"/>
</dbReference>
<dbReference type="InterPro" id="IPR023214">
    <property type="entry name" value="HAD_sf"/>
</dbReference>
<dbReference type="NCBIfam" id="TIGR01509">
    <property type="entry name" value="HAD-SF-IA-v3"/>
    <property type="match status" value="1"/>
</dbReference>
<gene>
    <name evidence="1" type="ORF">H8717_13945</name>
</gene>
<dbReference type="InterPro" id="IPR036412">
    <property type="entry name" value="HAD-like_sf"/>
</dbReference>